<dbReference type="AlphaFoldDB" id="A0A8J7GHX2"/>
<evidence type="ECO:0000313" key="2">
    <source>
        <dbReference type="EMBL" id="MBG6136658.1"/>
    </source>
</evidence>
<organism evidence="2 3">
    <name type="scientific">Longispora fulva</name>
    <dbReference type="NCBI Taxonomy" id="619741"/>
    <lineage>
        <taxon>Bacteria</taxon>
        <taxon>Bacillati</taxon>
        <taxon>Actinomycetota</taxon>
        <taxon>Actinomycetes</taxon>
        <taxon>Micromonosporales</taxon>
        <taxon>Micromonosporaceae</taxon>
        <taxon>Longispora</taxon>
    </lineage>
</organism>
<evidence type="ECO:0000256" key="1">
    <source>
        <dbReference type="SAM" id="SignalP"/>
    </source>
</evidence>
<feature type="chain" id="PRO_5035229840" description="DUF2690 domain-containing protein" evidence="1">
    <location>
        <begin position="30"/>
        <end position="152"/>
    </location>
</feature>
<feature type="signal peptide" evidence="1">
    <location>
        <begin position="1"/>
        <end position="29"/>
    </location>
</feature>
<dbReference type="InterPro" id="IPR021224">
    <property type="entry name" value="DUF2690"/>
</dbReference>
<evidence type="ECO:0008006" key="4">
    <source>
        <dbReference type="Google" id="ProtNLM"/>
    </source>
</evidence>
<sequence>MTVRNFGRWFSVSIVVATALTGLAAPASASGVVTPQANPAGDYCGPSCDGVDPTTPIWLEGQNAAACAADARTVYTANAGQGYIVELRYSKNCETVWARSSVPYYGRIERSDGATYQVGSANYSLMFDDHRKLAKACIGVPASGGTVCTPLY</sequence>
<proteinExistence type="predicted"/>
<keyword evidence="3" id="KW-1185">Reference proteome</keyword>
<gene>
    <name evidence="2" type="ORF">IW245_002852</name>
</gene>
<name>A0A8J7GHX2_9ACTN</name>
<accession>A0A8J7GHX2</accession>
<evidence type="ECO:0000313" key="3">
    <source>
        <dbReference type="Proteomes" id="UP000622552"/>
    </source>
</evidence>
<reference evidence="2" key="1">
    <citation type="submission" date="2020-11" db="EMBL/GenBank/DDBJ databases">
        <title>Sequencing the genomes of 1000 actinobacteria strains.</title>
        <authorList>
            <person name="Klenk H.-P."/>
        </authorList>
    </citation>
    <scope>NUCLEOTIDE SEQUENCE</scope>
    <source>
        <strain evidence="2">DSM 45356</strain>
    </source>
</reference>
<keyword evidence="1" id="KW-0732">Signal</keyword>
<dbReference type="Pfam" id="PF10901">
    <property type="entry name" value="DUF2690"/>
    <property type="match status" value="1"/>
</dbReference>
<dbReference type="Proteomes" id="UP000622552">
    <property type="component" value="Unassembled WGS sequence"/>
</dbReference>
<protein>
    <recommendedName>
        <fullName evidence="4">DUF2690 domain-containing protein</fullName>
    </recommendedName>
</protein>
<dbReference type="RefSeq" id="WP_197003605.1">
    <property type="nucleotide sequence ID" value="NZ_BONS01000016.1"/>
</dbReference>
<dbReference type="EMBL" id="JADOUF010000001">
    <property type="protein sequence ID" value="MBG6136658.1"/>
    <property type="molecule type" value="Genomic_DNA"/>
</dbReference>
<comment type="caution">
    <text evidence="2">The sequence shown here is derived from an EMBL/GenBank/DDBJ whole genome shotgun (WGS) entry which is preliminary data.</text>
</comment>